<feature type="compositionally biased region" description="Polar residues" evidence="1">
    <location>
        <begin position="90"/>
        <end position="103"/>
    </location>
</feature>
<dbReference type="Proteomes" id="UP000291343">
    <property type="component" value="Unassembled WGS sequence"/>
</dbReference>
<protein>
    <submittedName>
        <fullName evidence="2">Uncharacterized protein</fullName>
    </submittedName>
</protein>
<sequence length="110" mass="12048">MQPERMTKEVIERKITTDIFERVRDTREKNISARMFPEGESPSFAATGRALANWGTIIILMCCHVGNCPVNADPLSISGSQSATSGSGSLPPTWSGRTGSSLTEQRRYLT</sequence>
<evidence type="ECO:0000313" key="2">
    <source>
        <dbReference type="EMBL" id="RZF35662.1"/>
    </source>
</evidence>
<accession>A0A482WQX8</accession>
<feature type="compositionally biased region" description="Low complexity" evidence="1">
    <location>
        <begin position="76"/>
        <end position="89"/>
    </location>
</feature>
<feature type="region of interest" description="Disordered" evidence="1">
    <location>
        <begin position="74"/>
        <end position="110"/>
    </location>
</feature>
<dbReference type="EMBL" id="QKKF02027823">
    <property type="protein sequence ID" value="RZF35662.1"/>
    <property type="molecule type" value="Genomic_DNA"/>
</dbReference>
<dbReference type="InParanoid" id="A0A482WQX8"/>
<keyword evidence="3" id="KW-1185">Reference proteome</keyword>
<reference evidence="2 3" key="1">
    <citation type="journal article" date="2017" name="Gigascience">
        <title>Genome sequence of the small brown planthopper, Laodelphax striatellus.</title>
        <authorList>
            <person name="Zhu J."/>
            <person name="Jiang F."/>
            <person name="Wang X."/>
            <person name="Yang P."/>
            <person name="Bao Y."/>
            <person name="Zhao W."/>
            <person name="Wang W."/>
            <person name="Lu H."/>
            <person name="Wang Q."/>
            <person name="Cui N."/>
            <person name="Li J."/>
            <person name="Chen X."/>
            <person name="Luo L."/>
            <person name="Yu J."/>
            <person name="Kang L."/>
            <person name="Cui F."/>
        </authorList>
    </citation>
    <scope>NUCLEOTIDE SEQUENCE [LARGE SCALE GENOMIC DNA]</scope>
    <source>
        <strain evidence="2">Lst14</strain>
    </source>
</reference>
<gene>
    <name evidence="2" type="ORF">LSTR_LSTR016130</name>
</gene>
<proteinExistence type="predicted"/>
<organism evidence="2 3">
    <name type="scientific">Laodelphax striatellus</name>
    <name type="common">Small brown planthopper</name>
    <name type="synonym">Delphax striatella</name>
    <dbReference type="NCBI Taxonomy" id="195883"/>
    <lineage>
        <taxon>Eukaryota</taxon>
        <taxon>Metazoa</taxon>
        <taxon>Ecdysozoa</taxon>
        <taxon>Arthropoda</taxon>
        <taxon>Hexapoda</taxon>
        <taxon>Insecta</taxon>
        <taxon>Pterygota</taxon>
        <taxon>Neoptera</taxon>
        <taxon>Paraneoptera</taxon>
        <taxon>Hemiptera</taxon>
        <taxon>Auchenorrhyncha</taxon>
        <taxon>Fulgoroidea</taxon>
        <taxon>Delphacidae</taxon>
        <taxon>Criomorphinae</taxon>
        <taxon>Laodelphax</taxon>
    </lineage>
</organism>
<name>A0A482WQX8_LAOST</name>
<comment type="caution">
    <text evidence="2">The sequence shown here is derived from an EMBL/GenBank/DDBJ whole genome shotgun (WGS) entry which is preliminary data.</text>
</comment>
<evidence type="ECO:0000313" key="3">
    <source>
        <dbReference type="Proteomes" id="UP000291343"/>
    </source>
</evidence>
<evidence type="ECO:0000256" key="1">
    <source>
        <dbReference type="SAM" id="MobiDB-lite"/>
    </source>
</evidence>
<dbReference type="AlphaFoldDB" id="A0A482WQX8"/>